<keyword evidence="6" id="KW-1185">Reference proteome</keyword>
<dbReference type="InterPro" id="IPR045851">
    <property type="entry name" value="AMP-bd_C_sf"/>
</dbReference>
<dbReference type="InterPro" id="IPR020845">
    <property type="entry name" value="AMP-binding_CS"/>
</dbReference>
<dbReference type="InterPro" id="IPR042099">
    <property type="entry name" value="ANL_N_sf"/>
</dbReference>
<dbReference type="InterPro" id="IPR025110">
    <property type="entry name" value="AMP-bd_C"/>
</dbReference>
<dbReference type="Gene3D" id="3.30.300.30">
    <property type="match status" value="1"/>
</dbReference>
<feature type="domain" description="AMP-binding enzyme C-terminal" evidence="4">
    <location>
        <begin position="425"/>
        <end position="498"/>
    </location>
</feature>
<dbReference type="RefSeq" id="WP_144988521.1">
    <property type="nucleotide sequence ID" value="NZ_VNJK01000001.1"/>
</dbReference>
<dbReference type="Gene3D" id="3.40.50.12780">
    <property type="entry name" value="N-terminal domain of ligase-like"/>
    <property type="match status" value="1"/>
</dbReference>
<dbReference type="InterPro" id="IPR000873">
    <property type="entry name" value="AMP-dep_synth/lig_dom"/>
</dbReference>
<name>A0A559IYN8_9BACL</name>
<organism evidence="5 6">
    <name type="scientific">Paenibacillus agilis</name>
    <dbReference type="NCBI Taxonomy" id="3020863"/>
    <lineage>
        <taxon>Bacteria</taxon>
        <taxon>Bacillati</taxon>
        <taxon>Bacillota</taxon>
        <taxon>Bacilli</taxon>
        <taxon>Bacillales</taxon>
        <taxon>Paenibacillaceae</taxon>
        <taxon>Paenibacillus</taxon>
    </lineage>
</organism>
<evidence type="ECO:0000256" key="1">
    <source>
        <dbReference type="ARBA" id="ARBA00006432"/>
    </source>
</evidence>
<evidence type="ECO:0000313" key="6">
    <source>
        <dbReference type="Proteomes" id="UP000318102"/>
    </source>
</evidence>
<accession>A0A559IYN8</accession>
<proteinExistence type="inferred from homology"/>
<reference evidence="5 6" key="1">
    <citation type="submission" date="2019-07" db="EMBL/GenBank/DDBJ databases">
        <authorList>
            <person name="Kim J."/>
        </authorList>
    </citation>
    <scope>NUCLEOTIDE SEQUENCE [LARGE SCALE GENOMIC DNA]</scope>
    <source>
        <strain evidence="5 6">N4</strain>
    </source>
</reference>
<dbReference type="OrthoDB" id="9762242at2"/>
<sequence length="518" mass="57543">MNMTTLKSWLQSHGWNEDAGIYETGSGDVINYVSYRDMIATAEQWAVGWRNELGAGDSPFIALVWMDQSIRSITSLFAVILSGGIPIPLHEYTVPDEVIRIVDWIEPDLIILPDSKLQHIDGELQLEGKYKGYRVIEISGKDQWCFHGEKTTSFEREYSSSQLDQAAIIFLSSGSTGLPKGIMLSDANIMANLMQIQRDVQLEAKDRVLLFKSLGYSSTFTGELLLAMLAGASIYLCSVRHPLELIRFVDKLQISYVCTVPALITALDKNRSWSFPSMGSLRKLLIIGGKAAHNTVQSLLERIPSTQVMIGYGLTEAAPRVCSFILNDVPDKAGAAGLPLDGIVMQIRDEFGEVQPGTTGEIYVQGPNVMLGYYKDEVRSKAVLTEYGLRTNDIGHMDDDGYLYVTGRADNAMNVGGHTLYPESIELVLSIHPMIAEAAVLSIEDAHWGERIIALIVCHQKDNSEQELYSYCQQKLQPAQRPKEIVVVSTIPKTSSGKINRTALKPLYLEVHHDKYVH</sequence>
<feature type="domain" description="AMP-dependent synthetase/ligase" evidence="3">
    <location>
        <begin position="31"/>
        <end position="374"/>
    </location>
</feature>
<dbReference type="PANTHER" id="PTHR43201">
    <property type="entry name" value="ACYL-COA SYNTHETASE"/>
    <property type="match status" value="1"/>
</dbReference>
<dbReference type="AlphaFoldDB" id="A0A559IYN8"/>
<comment type="similarity">
    <text evidence="1">Belongs to the ATP-dependent AMP-binding enzyme family.</text>
</comment>
<dbReference type="CDD" id="cd04433">
    <property type="entry name" value="AFD_class_I"/>
    <property type="match status" value="1"/>
</dbReference>
<dbReference type="PANTHER" id="PTHR43201:SF5">
    <property type="entry name" value="MEDIUM-CHAIN ACYL-COA LIGASE ACSF2, MITOCHONDRIAL"/>
    <property type="match status" value="1"/>
</dbReference>
<evidence type="ECO:0000313" key="5">
    <source>
        <dbReference type="EMBL" id="TVX92753.1"/>
    </source>
</evidence>
<evidence type="ECO:0000259" key="3">
    <source>
        <dbReference type="Pfam" id="PF00501"/>
    </source>
</evidence>
<keyword evidence="2 5" id="KW-0436">Ligase</keyword>
<dbReference type="GO" id="GO:0006631">
    <property type="term" value="P:fatty acid metabolic process"/>
    <property type="evidence" value="ECO:0007669"/>
    <property type="project" value="TreeGrafter"/>
</dbReference>
<evidence type="ECO:0000259" key="4">
    <source>
        <dbReference type="Pfam" id="PF13193"/>
    </source>
</evidence>
<dbReference type="EMBL" id="VNJK01000001">
    <property type="protein sequence ID" value="TVX92753.1"/>
    <property type="molecule type" value="Genomic_DNA"/>
</dbReference>
<dbReference type="Pfam" id="PF00501">
    <property type="entry name" value="AMP-binding"/>
    <property type="match status" value="1"/>
</dbReference>
<dbReference type="Proteomes" id="UP000318102">
    <property type="component" value="Unassembled WGS sequence"/>
</dbReference>
<evidence type="ECO:0000256" key="2">
    <source>
        <dbReference type="ARBA" id="ARBA00022598"/>
    </source>
</evidence>
<gene>
    <name evidence="5" type="ORF">FPZ44_06620</name>
</gene>
<dbReference type="GO" id="GO:0031956">
    <property type="term" value="F:medium-chain fatty acid-CoA ligase activity"/>
    <property type="evidence" value="ECO:0007669"/>
    <property type="project" value="TreeGrafter"/>
</dbReference>
<dbReference type="Pfam" id="PF13193">
    <property type="entry name" value="AMP-binding_C"/>
    <property type="match status" value="1"/>
</dbReference>
<dbReference type="PROSITE" id="PS00455">
    <property type="entry name" value="AMP_BINDING"/>
    <property type="match status" value="1"/>
</dbReference>
<dbReference type="SUPFAM" id="SSF56801">
    <property type="entry name" value="Acetyl-CoA synthetase-like"/>
    <property type="match status" value="1"/>
</dbReference>
<protein>
    <submittedName>
        <fullName evidence="5">Acyl--CoA ligase</fullName>
    </submittedName>
</protein>
<comment type="caution">
    <text evidence="5">The sequence shown here is derived from an EMBL/GenBank/DDBJ whole genome shotgun (WGS) entry which is preliminary data.</text>
</comment>